<dbReference type="OrthoDB" id="6153629at2759"/>
<organism evidence="2 3">
    <name type="scientific">Mytilus galloprovincialis</name>
    <name type="common">Mediterranean mussel</name>
    <dbReference type="NCBI Taxonomy" id="29158"/>
    <lineage>
        <taxon>Eukaryota</taxon>
        <taxon>Metazoa</taxon>
        <taxon>Spiralia</taxon>
        <taxon>Lophotrochozoa</taxon>
        <taxon>Mollusca</taxon>
        <taxon>Bivalvia</taxon>
        <taxon>Autobranchia</taxon>
        <taxon>Pteriomorphia</taxon>
        <taxon>Mytilida</taxon>
        <taxon>Mytiloidea</taxon>
        <taxon>Mytilidae</taxon>
        <taxon>Mytilinae</taxon>
        <taxon>Mytilus</taxon>
    </lineage>
</organism>
<dbReference type="InterPro" id="IPR000477">
    <property type="entry name" value="RT_dom"/>
</dbReference>
<reference evidence="2" key="1">
    <citation type="submission" date="2018-11" db="EMBL/GenBank/DDBJ databases">
        <authorList>
            <person name="Alioto T."/>
            <person name="Alioto T."/>
        </authorList>
    </citation>
    <scope>NUCLEOTIDE SEQUENCE</scope>
</reference>
<dbReference type="PANTHER" id="PTHR33050:SF7">
    <property type="entry name" value="RIBONUCLEASE H"/>
    <property type="match status" value="1"/>
</dbReference>
<proteinExistence type="predicted"/>
<dbReference type="PANTHER" id="PTHR33050">
    <property type="entry name" value="REVERSE TRANSCRIPTASE DOMAIN-CONTAINING PROTEIN"/>
    <property type="match status" value="1"/>
</dbReference>
<dbReference type="InterPro" id="IPR052055">
    <property type="entry name" value="Hepadnavirus_pol/RT"/>
</dbReference>
<accession>A0A8B6C5Z8</accession>
<comment type="caution">
    <text evidence="2">The sequence shown here is derived from an EMBL/GenBank/DDBJ whole genome shotgun (WGS) entry which is preliminary data.</text>
</comment>
<sequence length="217" mass="24822">MVKYLRENGVDIMFYLDDGLGMSEGYSECQNISEFIRSSLELAGFLINEHKSIFDPVQCLKWLGLIWDSVIFILAVSKRRLNDTKESLDNILKKVPIISARQLAQFTGRIIHTCMSPVMRTVTSLVTRHLYFAIENTKSWDSVFDIAYTKCVLAEELRFWSDSLTNLNQKKFVNDTSSNIVMYSDAGNLAACALTVEVNEKVCHSTWREYDKNMSST</sequence>
<keyword evidence="3" id="KW-1185">Reference proteome</keyword>
<name>A0A8B6C5Z8_MYTGA</name>
<dbReference type="Proteomes" id="UP000596742">
    <property type="component" value="Unassembled WGS sequence"/>
</dbReference>
<dbReference type="SUPFAM" id="SSF56672">
    <property type="entry name" value="DNA/RNA polymerases"/>
    <property type="match status" value="1"/>
</dbReference>
<evidence type="ECO:0000259" key="1">
    <source>
        <dbReference type="PROSITE" id="PS50878"/>
    </source>
</evidence>
<dbReference type="EMBL" id="UYJE01001265">
    <property type="protein sequence ID" value="VDI00679.1"/>
    <property type="molecule type" value="Genomic_DNA"/>
</dbReference>
<dbReference type="PROSITE" id="PS50878">
    <property type="entry name" value="RT_POL"/>
    <property type="match status" value="1"/>
</dbReference>
<protein>
    <recommendedName>
        <fullName evidence="1">Reverse transcriptase domain-containing protein</fullName>
    </recommendedName>
</protein>
<evidence type="ECO:0000313" key="2">
    <source>
        <dbReference type="EMBL" id="VDI00679.1"/>
    </source>
</evidence>
<dbReference type="AlphaFoldDB" id="A0A8B6C5Z8"/>
<dbReference type="InterPro" id="IPR043502">
    <property type="entry name" value="DNA/RNA_pol_sf"/>
</dbReference>
<gene>
    <name evidence="2" type="ORF">MGAL_10B043010</name>
</gene>
<feature type="domain" description="Reverse transcriptase" evidence="1">
    <location>
        <begin position="1"/>
        <end position="67"/>
    </location>
</feature>
<evidence type="ECO:0000313" key="3">
    <source>
        <dbReference type="Proteomes" id="UP000596742"/>
    </source>
</evidence>